<accession>A0ABV8FB29</accession>
<protein>
    <submittedName>
        <fullName evidence="2">DUF3618 domain-containing protein</fullName>
    </submittedName>
</protein>
<evidence type="ECO:0000313" key="2">
    <source>
        <dbReference type="EMBL" id="MFC3984633.1"/>
    </source>
</evidence>
<sequence length="215" mass="21891">MSESDNGTPKDEIWDAGTVGAHRQRVGAPVAPDERMSLNVPPKQPGGGPSSAPTGEGGDGTPSLVEGDGGTGQPTAVRRTPGKAPGKAAEGATGKATGAPERSPEKAHGKETGEAGGTSRESVRRDIERDRRELGETVEALVRKTDVRGRVHETAAQVGDELRRAGAATAATATGVAERVRRTTPADVRRAADEVTTRAARRPVAAAAVAAVTAG</sequence>
<keyword evidence="3" id="KW-1185">Reference proteome</keyword>
<proteinExistence type="predicted"/>
<feature type="compositionally biased region" description="Low complexity" evidence="1">
    <location>
        <begin position="82"/>
        <end position="101"/>
    </location>
</feature>
<dbReference type="Pfam" id="PF12277">
    <property type="entry name" value="DUF3618"/>
    <property type="match status" value="1"/>
</dbReference>
<feature type="region of interest" description="Disordered" evidence="1">
    <location>
        <begin position="168"/>
        <end position="194"/>
    </location>
</feature>
<comment type="caution">
    <text evidence="2">The sequence shown here is derived from an EMBL/GenBank/DDBJ whole genome shotgun (WGS) entry which is preliminary data.</text>
</comment>
<reference evidence="3" key="1">
    <citation type="journal article" date="2019" name="Int. J. Syst. Evol. Microbiol.">
        <title>The Global Catalogue of Microorganisms (GCM) 10K type strain sequencing project: providing services to taxonomists for standard genome sequencing and annotation.</title>
        <authorList>
            <consortium name="The Broad Institute Genomics Platform"/>
            <consortium name="The Broad Institute Genome Sequencing Center for Infectious Disease"/>
            <person name="Wu L."/>
            <person name="Ma J."/>
        </authorList>
    </citation>
    <scope>NUCLEOTIDE SEQUENCE [LARGE SCALE GENOMIC DNA]</scope>
    <source>
        <strain evidence="3">TBRC 7912</strain>
    </source>
</reference>
<gene>
    <name evidence="2" type="ORF">ACFOYY_31160</name>
</gene>
<dbReference type="RefSeq" id="WP_386194627.1">
    <property type="nucleotide sequence ID" value="NZ_JBHSBC010000037.1"/>
</dbReference>
<evidence type="ECO:0000313" key="3">
    <source>
        <dbReference type="Proteomes" id="UP001595698"/>
    </source>
</evidence>
<feature type="compositionally biased region" description="Basic and acidic residues" evidence="1">
    <location>
        <begin position="121"/>
        <end position="134"/>
    </location>
</feature>
<feature type="region of interest" description="Disordered" evidence="1">
    <location>
        <begin position="1"/>
        <end position="134"/>
    </location>
</feature>
<name>A0ABV8FB29_9ACTN</name>
<feature type="non-terminal residue" evidence="2">
    <location>
        <position position="215"/>
    </location>
</feature>
<feature type="compositionally biased region" description="Low complexity" evidence="1">
    <location>
        <begin position="168"/>
        <end position="177"/>
    </location>
</feature>
<dbReference type="EMBL" id="JBHSBC010000037">
    <property type="protein sequence ID" value="MFC3984633.1"/>
    <property type="molecule type" value="Genomic_DNA"/>
</dbReference>
<dbReference type="InterPro" id="IPR022062">
    <property type="entry name" value="DUF3618"/>
</dbReference>
<organism evidence="2 3">
    <name type="scientific">Streptosporangium jomthongense</name>
    <dbReference type="NCBI Taxonomy" id="1193683"/>
    <lineage>
        <taxon>Bacteria</taxon>
        <taxon>Bacillati</taxon>
        <taxon>Actinomycetota</taxon>
        <taxon>Actinomycetes</taxon>
        <taxon>Streptosporangiales</taxon>
        <taxon>Streptosporangiaceae</taxon>
        <taxon>Streptosporangium</taxon>
    </lineage>
</organism>
<dbReference type="Proteomes" id="UP001595698">
    <property type="component" value="Unassembled WGS sequence"/>
</dbReference>
<feature type="compositionally biased region" description="Gly residues" evidence="1">
    <location>
        <begin position="45"/>
        <end position="60"/>
    </location>
</feature>
<evidence type="ECO:0000256" key="1">
    <source>
        <dbReference type="SAM" id="MobiDB-lite"/>
    </source>
</evidence>
<feature type="compositionally biased region" description="Basic and acidic residues" evidence="1">
    <location>
        <begin position="102"/>
        <end position="113"/>
    </location>
</feature>